<dbReference type="EMBL" id="HBJA01051676">
    <property type="protein sequence ID" value="CAE0807191.1"/>
    <property type="molecule type" value="Transcribed_RNA"/>
</dbReference>
<reference evidence="1" key="1">
    <citation type="submission" date="2021-01" db="EMBL/GenBank/DDBJ databases">
        <authorList>
            <person name="Corre E."/>
            <person name="Pelletier E."/>
            <person name="Niang G."/>
            <person name="Scheremetjew M."/>
            <person name="Finn R."/>
            <person name="Kale V."/>
            <person name="Holt S."/>
            <person name="Cochrane G."/>
            <person name="Meng A."/>
            <person name="Brown T."/>
            <person name="Cohen L."/>
        </authorList>
    </citation>
    <scope>NUCLEOTIDE SEQUENCE</scope>
    <source>
        <strain evidence="1">CCMP1594</strain>
    </source>
</reference>
<sequence length="109" mass="12037">MAFTQIKLPVQSLAKHREAPHTHPLCLGHGMTMTVTPQNHCGIPRIVPFIPLYLAQGKQSIPSCAEVPSSNMQSNVPLACQACFQQFKRNRNGELATGTKRNMVRQAQT</sequence>
<gene>
    <name evidence="1" type="ORF">EGYM00163_LOCUS18319</name>
</gene>
<organism evidence="1">
    <name type="scientific">Eutreptiella gymnastica</name>
    <dbReference type="NCBI Taxonomy" id="73025"/>
    <lineage>
        <taxon>Eukaryota</taxon>
        <taxon>Discoba</taxon>
        <taxon>Euglenozoa</taxon>
        <taxon>Euglenida</taxon>
        <taxon>Spirocuta</taxon>
        <taxon>Euglenophyceae</taxon>
        <taxon>Eutreptiales</taxon>
        <taxon>Eutreptiaceae</taxon>
        <taxon>Eutreptiella</taxon>
    </lineage>
</organism>
<protein>
    <submittedName>
        <fullName evidence="1">Uncharacterized protein</fullName>
    </submittedName>
</protein>
<proteinExistence type="predicted"/>
<dbReference type="AlphaFoldDB" id="A0A7S4CUU0"/>
<name>A0A7S4CUU0_9EUGL</name>
<evidence type="ECO:0000313" key="1">
    <source>
        <dbReference type="EMBL" id="CAE0807191.1"/>
    </source>
</evidence>
<accession>A0A7S4CUU0</accession>